<feature type="transmembrane region" description="Helical" evidence="1">
    <location>
        <begin position="97"/>
        <end position="125"/>
    </location>
</feature>
<proteinExistence type="predicted"/>
<organism evidence="2 3">
    <name type="scientific">Crotalaria pallida</name>
    <name type="common">Smooth rattlebox</name>
    <name type="synonym">Crotalaria striata</name>
    <dbReference type="NCBI Taxonomy" id="3830"/>
    <lineage>
        <taxon>Eukaryota</taxon>
        <taxon>Viridiplantae</taxon>
        <taxon>Streptophyta</taxon>
        <taxon>Embryophyta</taxon>
        <taxon>Tracheophyta</taxon>
        <taxon>Spermatophyta</taxon>
        <taxon>Magnoliopsida</taxon>
        <taxon>eudicotyledons</taxon>
        <taxon>Gunneridae</taxon>
        <taxon>Pentapetalae</taxon>
        <taxon>rosids</taxon>
        <taxon>fabids</taxon>
        <taxon>Fabales</taxon>
        <taxon>Fabaceae</taxon>
        <taxon>Papilionoideae</taxon>
        <taxon>50 kb inversion clade</taxon>
        <taxon>genistoids sensu lato</taxon>
        <taxon>core genistoids</taxon>
        <taxon>Crotalarieae</taxon>
        <taxon>Crotalaria</taxon>
    </lineage>
</organism>
<name>A0AAN9HU90_CROPI</name>
<evidence type="ECO:0000313" key="2">
    <source>
        <dbReference type="EMBL" id="KAK7252380.1"/>
    </source>
</evidence>
<feature type="transmembrane region" description="Helical" evidence="1">
    <location>
        <begin position="58"/>
        <end position="76"/>
    </location>
</feature>
<keyword evidence="1" id="KW-0812">Transmembrane</keyword>
<protein>
    <submittedName>
        <fullName evidence="2">Uncharacterized protein</fullName>
    </submittedName>
</protein>
<sequence length="133" mass="15676">MYRDDVQQEHDSVLFLLFLFICTENAANLWASKDGFFQFLPFKNCINSAAVYSDRQPFKAHLLQILIYLGSIFSGPMENKLINEREERKGNEALMSAIIKVFYICMPAHFLYLYINIAVTCFWQYKHNLLYKL</sequence>
<dbReference type="Proteomes" id="UP001372338">
    <property type="component" value="Unassembled WGS sequence"/>
</dbReference>
<keyword evidence="1" id="KW-1133">Transmembrane helix</keyword>
<reference evidence="2 3" key="1">
    <citation type="submission" date="2024-01" db="EMBL/GenBank/DDBJ databases">
        <title>The genomes of 5 underutilized Papilionoideae crops provide insights into root nodulation and disease resistanc.</title>
        <authorList>
            <person name="Yuan L."/>
        </authorList>
    </citation>
    <scope>NUCLEOTIDE SEQUENCE [LARGE SCALE GENOMIC DNA]</scope>
    <source>
        <strain evidence="2">ZHUSHIDOU_FW_LH</strain>
        <tissue evidence="2">Leaf</tissue>
    </source>
</reference>
<keyword evidence="3" id="KW-1185">Reference proteome</keyword>
<dbReference type="AlphaFoldDB" id="A0AAN9HU90"/>
<gene>
    <name evidence="2" type="ORF">RIF29_36281</name>
</gene>
<evidence type="ECO:0000313" key="3">
    <source>
        <dbReference type="Proteomes" id="UP001372338"/>
    </source>
</evidence>
<accession>A0AAN9HU90</accession>
<feature type="transmembrane region" description="Helical" evidence="1">
    <location>
        <begin position="12"/>
        <end position="31"/>
    </location>
</feature>
<comment type="caution">
    <text evidence="2">The sequence shown here is derived from an EMBL/GenBank/DDBJ whole genome shotgun (WGS) entry which is preliminary data.</text>
</comment>
<evidence type="ECO:0000256" key="1">
    <source>
        <dbReference type="SAM" id="Phobius"/>
    </source>
</evidence>
<keyword evidence="1" id="KW-0472">Membrane</keyword>
<dbReference type="EMBL" id="JAYWIO010000007">
    <property type="protein sequence ID" value="KAK7252380.1"/>
    <property type="molecule type" value="Genomic_DNA"/>
</dbReference>